<sequence length="106" mass="10972">MHANDLTAAGVQARLHAANQLPTGTSITAIDVHPVGTGHVADSYRITPTYTDAGGGPSSIVTKVTADGPQSRAAGRSELNYVREVQHARDCNAAGELDLEPKPADV</sequence>
<reference evidence="1" key="1">
    <citation type="submission" date="2023-10" db="EMBL/GenBank/DDBJ databases">
        <title>Development of a sustainable strategy for remediation of hydrocarbon-contaminated territories based on the waste exchange concept.</title>
        <authorList>
            <person name="Krivoruchko A."/>
        </authorList>
    </citation>
    <scope>NUCLEOTIDE SEQUENCE</scope>
    <source>
        <strain evidence="1">IEGM 68</strain>
    </source>
</reference>
<proteinExistence type="predicted"/>
<gene>
    <name evidence="1" type="ORF">R4315_06990</name>
</gene>
<dbReference type="AlphaFoldDB" id="A0AAE4UY16"/>
<dbReference type="Proteomes" id="UP001185863">
    <property type="component" value="Unassembled WGS sequence"/>
</dbReference>
<name>A0AAE4UY16_9NOCA</name>
<evidence type="ECO:0000313" key="1">
    <source>
        <dbReference type="EMBL" id="MDV7264288.1"/>
    </source>
</evidence>
<dbReference type="RefSeq" id="WP_317745882.1">
    <property type="nucleotide sequence ID" value="NZ_JAWLUP010000009.1"/>
</dbReference>
<accession>A0AAE4UY16</accession>
<dbReference type="EMBL" id="JAWLUP010000009">
    <property type="protein sequence ID" value="MDV7264288.1"/>
    <property type="molecule type" value="Genomic_DNA"/>
</dbReference>
<protein>
    <submittedName>
        <fullName evidence="1">Uncharacterized protein</fullName>
    </submittedName>
</protein>
<evidence type="ECO:0000313" key="2">
    <source>
        <dbReference type="Proteomes" id="UP001185863"/>
    </source>
</evidence>
<organism evidence="1 2">
    <name type="scientific">Rhodococcus oxybenzonivorans</name>
    <dbReference type="NCBI Taxonomy" id="1990687"/>
    <lineage>
        <taxon>Bacteria</taxon>
        <taxon>Bacillati</taxon>
        <taxon>Actinomycetota</taxon>
        <taxon>Actinomycetes</taxon>
        <taxon>Mycobacteriales</taxon>
        <taxon>Nocardiaceae</taxon>
        <taxon>Rhodococcus</taxon>
    </lineage>
</organism>
<comment type="caution">
    <text evidence="1">The sequence shown here is derived from an EMBL/GenBank/DDBJ whole genome shotgun (WGS) entry which is preliminary data.</text>
</comment>